<dbReference type="EMBL" id="CP034549">
    <property type="protein sequence ID" value="AZQ44242.1"/>
    <property type="molecule type" value="Genomic_DNA"/>
</dbReference>
<proteinExistence type="predicted"/>
<protein>
    <submittedName>
        <fullName evidence="1">Uncharacterized protein</fullName>
    </submittedName>
</protein>
<dbReference type="Proteomes" id="UP000279600">
    <property type="component" value="Chromosome"/>
</dbReference>
<organism evidence="1 2">
    <name type="scientific">Nonlabens ponticola</name>
    <dbReference type="NCBI Taxonomy" id="2496866"/>
    <lineage>
        <taxon>Bacteria</taxon>
        <taxon>Pseudomonadati</taxon>
        <taxon>Bacteroidota</taxon>
        <taxon>Flavobacteriia</taxon>
        <taxon>Flavobacteriales</taxon>
        <taxon>Flavobacteriaceae</taxon>
        <taxon>Nonlabens</taxon>
    </lineage>
</organism>
<reference evidence="1 2" key="1">
    <citation type="submission" date="2018-12" db="EMBL/GenBank/DDBJ databases">
        <title>Complete genome of Nonlabens sp. MJ115.</title>
        <authorList>
            <person name="Choi H.S."/>
            <person name="Jung J."/>
        </authorList>
    </citation>
    <scope>NUCLEOTIDE SEQUENCE [LARGE SCALE GENOMIC DNA]</scope>
    <source>
        <strain evidence="1 2">MJ115</strain>
    </source>
</reference>
<dbReference type="OrthoDB" id="1144156at2"/>
<dbReference type="AlphaFoldDB" id="A0A3S9MYR6"/>
<evidence type="ECO:0000313" key="1">
    <source>
        <dbReference type="EMBL" id="AZQ44242.1"/>
    </source>
</evidence>
<name>A0A3S9MYR6_9FLAO</name>
<accession>A0A3S9MYR6</accession>
<gene>
    <name evidence="1" type="ORF">EJ995_08335</name>
</gene>
<dbReference type="PROSITE" id="PS51257">
    <property type="entry name" value="PROKAR_LIPOPROTEIN"/>
    <property type="match status" value="1"/>
</dbReference>
<dbReference type="KEGG" id="noj:EJ995_08335"/>
<evidence type="ECO:0000313" key="2">
    <source>
        <dbReference type="Proteomes" id="UP000279600"/>
    </source>
</evidence>
<keyword evidence="2" id="KW-1185">Reference proteome</keyword>
<dbReference type="RefSeq" id="WP_126447488.1">
    <property type="nucleotide sequence ID" value="NZ_CP034549.1"/>
</dbReference>
<sequence length="246" mass="27979">MQWLKSHGTITRICIPAYALLLFVLLISCKDYKEESRENSVGETLEPDYKKRSKPDLYKNVTDQDTSLNETVRKVVEKSAELLENLEDDEEDYPEFVYLPFDSTRVLQYLGLAALNENRSVEALLGSNLDKGYFLKDDILETGDGTFNIYKLVYEDIDVAYFYHESGNITTIEIIDSAGVPDDMISPGHTFGELSATYENPVAYGSEIEARVFVNIGSIGFRMDSSYGIYEPIDLEDDTEILYIQF</sequence>